<accession>A0A0G1GNC4</accession>
<sequence>MCHPTVFHYYNGEIVVLQPAPSTSKAELYSPEGNNELHYAWITLDQNGNPSLKLLCSFPAGDPIKGVFYENTAEGIREGSLNYCQVCMARIFYPKYYSPSP</sequence>
<name>A0A0G1GNC4_9BACT</name>
<dbReference type="Proteomes" id="UP000034069">
    <property type="component" value="Unassembled WGS sequence"/>
</dbReference>
<dbReference type="EMBL" id="LCHN01000008">
    <property type="protein sequence ID" value="KKT36030.1"/>
    <property type="molecule type" value="Genomic_DNA"/>
</dbReference>
<dbReference type="AlphaFoldDB" id="A0A0G1GNC4"/>
<reference evidence="1 2" key="1">
    <citation type="journal article" date="2015" name="Nature">
        <title>rRNA introns, odd ribosomes, and small enigmatic genomes across a large radiation of phyla.</title>
        <authorList>
            <person name="Brown C.T."/>
            <person name="Hug L.A."/>
            <person name="Thomas B.C."/>
            <person name="Sharon I."/>
            <person name="Castelle C.J."/>
            <person name="Singh A."/>
            <person name="Wilkins M.J."/>
            <person name="Williams K.H."/>
            <person name="Banfield J.F."/>
        </authorList>
    </citation>
    <scope>NUCLEOTIDE SEQUENCE [LARGE SCALE GENOMIC DNA]</scope>
</reference>
<comment type="caution">
    <text evidence="1">The sequence shown here is derived from an EMBL/GenBank/DDBJ whole genome shotgun (WGS) entry which is preliminary data.</text>
</comment>
<organism evidence="1 2">
    <name type="scientific">Candidatus Collierbacteria bacterium GW2011_GWA1_44_12</name>
    <dbReference type="NCBI Taxonomy" id="1618376"/>
    <lineage>
        <taxon>Bacteria</taxon>
        <taxon>Candidatus Collieribacteriota</taxon>
    </lineage>
</organism>
<proteinExistence type="predicted"/>
<gene>
    <name evidence="1" type="ORF">UW23_C0008G0007</name>
</gene>
<evidence type="ECO:0000313" key="2">
    <source>
        <dbReference type="Proteomes" id="UP000034069"/>
    </source>
</evidence>
<protein>
    <submittedName>
        <fullName evidence="1">Uncharacterized protein</fullName>
    </submittedName>
</protein>
<evidence type="ECO:0000313" key="1">
    <source>
        <dbReference type="EMBL" id="KKT36030.1"/>
    </source>
</evidence>